<feature type="compositionally biased region" description="Low complexity" evidence="1">
    <location>
        <begin position="268"/>
        <end position="280"/>
    </location>
</feature>
<dbReference type="PANTHER" id="PTHR38700">
    <property type="entry name" value="YALI0E22418P"/>
    <property type="match status" value="1"/>
</dbReference>
<feature type="compositionally biased region" description="Basic and acidic residues" evidence="1">
    <location>
        <begin position="607"/>
        <end position="624"/>
    </location>
</feature>
<evidence type="ECO:0000313" key="2">
    <source>
        <dbReference type="EMBL" id="KLU82790.1"/>
    </source>
</evidence>
<sequence>MSALTEPAPLPSPPATLSRYRSLRGKSVSESRKAIEAIIPGSPKAVSEFGDSPKSLGSRLRRRAKTLTSGDSESANSTPGAAPPVPMLPPSPVSPGPVVASPTQPTPSRKAKGILRAPPPLVLTDSNGAVSPNGLHESGSEADIQAMNFPAVPVAMAVTADTAVGTDSRCGTPVDDGERGRKRFTDRLGDDIADSRLNEEERLQQARADAIINSHIYNDHSDAASLKSSADSFKLGGSGRRPSPLQLKPRSPVLEKFNFLGWGRRSNAASLSPSPSTATSFDFSRSGTLEPQPSPKSFLDRIGQPPPSPVPSTMSNGGERNVQVRCRGVAINVEVTLDTSTVDVLFACADGLPMPQSINTATAVVMEGYTHLGLERRLRRYERVRDVLNSWDRDTQNHLFVDTSSDELGQGAQQHKDLDISSVSSPACTPLQLQQPPQGFVLQLHHSQRPGKWSKRFITLLENGQMFASKKADVALAVSTPTSATGCLPWSPSSAGSPIGLPTVTAATAAGAAAICHLSDFDIYTPTEAQCKKTLKPPKKFCYAIKSQQRSTLFAASGEAENFVHFFCTEDADMARQFHTRVHAWRSWYLVHRRGVAGSTATSRRNSGNDEDIRAPPKLEEKRPGSSGSISGAPQILAVKHKPKKSVSHVKLAGSRHKLRVSVDEAPYSIGEFQPLLDLNRFDKPIEEFGKDWIERQSALPDNAAETVAALVKSATSQKGEGSEPSTPV</sequence>
<dbReference type="VEuPathDB" id="FungiDB:MAPG_01858"/>
<gene>
    <name evidence="2" type="ORF">MAPG_01858</name>
</gene>
<dbReference type="OrthoDB" id="43122at2759"/>
<dbReference type="AlphaFoldDB" id="A0A0H2TFA8"/>
<name>A0A0H2TFA8_MAGP6</name>
<feature type="compositionally biased region" description="Polar residues" evidence="1">
    <location>
        <begin position="66"/>
        <end position="78"/>
    </location>
</feature>
<organism evidence="2">
    <name type="scientific">Magnaporthiopsis poae (strain ATCC 64411 / 73-15)</name>
    <name type="common">Kentucky bluegrass fungus</name>
    <name type="synonym">Magnaporthe poae</name>
    <dbReference type="NCBI Taxonomy" id="644358"/>
    <lineage>
        <taxon>Eukaryota</taxon>
        <taxon>Fungi</taxon>
        <taxon>Dikarya</taxon>
        <taxon>Ascomycota</taxon>
        <taxon>Pezizomycotina</taxon>
        <taxon>Sordariomycetes</taxon>
        <taxon>Sordariomycetidae</taxon>
        <taxon>Magnaporthales</taxon>
        <taxon>Magnaporthaceae</taxon>
        <taxon>Magnaporthiopsis</taxon>
    </lineage>
</organism>
<protein>
    <recommendedName>
        <fullName evidence="3">PH domain-containing protein</fullName>
    </recommendedName>
</protein>
<dbReference type="Gene3D" id="3.10.20.90">
    <property type="entry name" value="Phosphatidylinositol 3-kinase Catalytic Subunit, Chain A, domain 1"/>
    <property type="match status" value="1"/>
</dbReference>
<dbReference type="InterPro" id="IPR011993">
    <property type="entry name" value="PH-like_dom_sf"/>
</dbReference>
<feature type="compositionally biased region" description="Polar residues" evidence="1">
    <location>
        <begin position="281"/>
        <end position="291"/>
    </location>
</feature>
<accession>A0A0H2TFA8</accession>
<evidence type="ECO:0008006" key="3">
    <source>
        <dbReference type="Google" id="ProtNLM"/>
    </source>
</evidence>
<proteinExistence type="predicted"/>
<feature type="non-terminal residue" evidence="2">
    <location>
        <position position="729"/>
    </location>
</feature>
<feature type="compositionally biased region" description="Pro residues" evidence="1">
    <location>
        <begin position="81"/>
        <end position="95"/>
    </location>
</feature>
<dbReference type="EMBL" id="GL876966">
    <property type="protein sequence ID" value="KLU82790.1"/>
    <property type="molecule type" value="Genomic_DNA"/>
</dbReference>
<feature type="region of interest" description="Disordered" evidence="1">
    <location>
        <begin position="1"/>
        <end position="114"/>
    </location>
</feature>
<reference evidence="2" key="2">
    <citation type="submission" date="2011-03" db="EMBL/GenBank/DDBJ databases">
        <title>Annotation of Magnaporthe poae ATCC 64411.</title>
        <authorList>
            <person name="Ma L.-J."/>
            <person name="Dead R."/>
            <person name="Young S.K."/>
            <person name="Zeng Q."/>
            <person name="Gargeya S."/>
            <person name="Fitzgerald M."/>
            <person name="Haas B."/>
            <person name="Abouelleil A."/>
            <person name="Alvarado L."/>
            <person name="Arachchi H.M."/>
            <person name="Berlin A."/>
            <person name="Brown A."/>
            <person name="Chapman S.B."/>
            <person name="Chen Z."/>
            <person name="Dunbar C."/>
            <person name="Freedman E."/>
            <person name="Gearin G."/>
            <person name="Gellesch M."/>
            <person name="Goldberg J."/>
            <person name="Griggs A."/>
            <person name="Gujja S."/>
            <person name="Heiman D."/>
            <person name="Howarth C."/>
            <person name="Larson L."/>
            <person name="Lui A."/>
            <person name="MacDonald P.J.P."/>
            <person name="Mehta T."/>
            <person name="Montmayeur A."/>
            <person name="Murphy C."/>
            <person name="Neiman D."/>
            <person name="Pearson M."/>
            <person name="Priest M."/>
            <person name="Roberts A."/>
            <person name="Saif S."/>
            <person name="Shea T."/>
            <person name="Shenoy N."/>
            <person name="Sisk P."/>
            <person name="Stolte C."/>
            <person name="Sykes S."/>
            <person name="Yandava C."/>
            <person name="Wortman J."/>
            <person name="Nusbaum C."/>
            <person name="Birren B."/>
        </authorList>
    </citation>
    <scope>NUCLEOTIDE SEQUENCE</scope>
    <source>
        <strain evidence="2">ATCC 64411</strain>
    </source>
</reference>
<feature type="region of interest" description="Disordered" evidence="1">
    <location>
        <begin position="268"/>
        <end position="319"/>
    </location>
</feature>
<evidence type="ECO:0000256" key="1">
    <source>
        <dbReference type="SAM" id="MobiDB-lite"/>
    </source>
</evidence>
<dbReference type="SUPFAM" id="SSF54236">
    <property type="entry name" value="Ubiquitin-like"/>
    <property type="match status" value="1"/>
</dbReference>
<dbReference type="PANTHER" id="PTHR38700:SF1">
    <property type="entry name" value="PH DOMAIN-CONTAINING PROTEIN"/>
    <property type="match status" value="1"/>
</dbReference>
<dbReference type="Gene3D" id="2.30.29.30">
    <property type="entry name" value="Pleckstrin-homology domain (PH domain)/Phosphotyrosine-binding domain (PTB)"/>
    <property type="match status" value="1"/>
</dbReference>
<feature type="region of interest" description="Disordered" evidence="1">
    <location>
        <begin position="599"/>
        <end position="636"/>
    </location>
</feature>
<dbReference type="InterPro" id="IPR029071">
    <property type="entry name" value="Ubiquitin-like_domsf"/>
</dbReference>
<reference evidence="2" key="1">
    <citation type="submission" date="2010-05" db="EMBL/GenBank/DDBJ databases">
        <title>The Genome Sequence of Magnaporthe poae strain ATCC 64411.</title>
        <authorList>
            <consortium name="The Broad Institute Genome Sequencing Platform"/>
            <consortium name="Broad Institute Genome Sequencing Center for Infectious Disease"/>
            <person name="Ma L.-J."/>
            <person name="Dead R."/>
            <person name="Young S."/>
            <person name="Zeng Q."/>
            <person name="Koehrsen M."/>
            <person name="Alvarado L."/>
            <person name="Berlin A."/>
            <person name="Chapman S.B."/>
            <person name="Chen Z."/>
            <person name="Freedman E."/>
            <person name="Gellesch M."/>
            <person name="Goldberg J."/>
            <person name="Griggs A."/>
            <person name="Gujja S."/>
            <person name="Heilman E.R."/>
            <person name="Heiman D."/>
            <person name="Hepburn T."/>
            <person name="Howarth C."/>
            <person name="Jen D."/>
            <person name="Larson L."/>
            <person name="Mehta T."/>
            <person name="Neiman D."/>
            <person name="Pearson M."/>
            <person name="Roberts A."/>
            <person name="Saif S."/>
            <person name="Shea T."/>
            <person name="Shenoy N."/>
            <person name="Sisk P."/>
            <person name="Stolte C."/>
            <person name="Sykes S."/>
            <person name="Walk T."/>
            <person name="White J."/>
            <person name="Yandava C."/>
            <person name="Haas B."/>
            <person name="Nusbaum C."/>
            <person name="Birren B."/>
        </authorList>
    </citation>
    <scope>NUCLEOTIDE SEQUENCE</scope>
    <source>
        <strain evidence="2">ATCC 64411</strain>
    </source>
</reference>